<name>A0AAE1A6E3_9GAST</name>
<keyword evidence="2" id="KW-1185">Reference proteome</keyword>
<organism evidence="1 2">
    <name type="scientific">Elysia crispata</name>
    <name type="common">lettuce slug</name>
    <dbReference type="NCBI Taxonomy" id="231223"/>
    <lineage>
        <taxon>Eukaryota</taxon>
        <taxon>Metazoa</taxon>
        <taxon>Spiralia</taxon>
        <taxon>Lophotrochozoa</taxon>
        <taxon>Mollusca</taxon>
        <taxon>Gastropoda</taxon>
        <taxon>Heterobranchia</taxon>
        <taxon>Euthyneura</taxon>
        <taxon>Panpulmonata</taxon>
        <taxon>Sacoglossa</taxon>
        <taxon>Placobranchoidea</taxon>
        <taxon>Plakobranchidae</taxon>
        <taxon>Elysia</taxon>
    </lineage>
</organism>
<proteinExistence type="predicted"/>
<sequence>MRDDDSGCPTRRQFTEHCLRLLPLSLFLQCCMHCRLLSQSPRCTWGIKPLLLPAGGCVDGRGNVTTHPPFPGYRREAQARVPCSFYLYLKIKEPRIHVVDVV</sequence>
<evidence type="ECO:0000313" key="2">
    <source>
        <dbReference type="Proteomes" id="UP001283361"/>
    </source>
</evidence>
<comment type="caution">
    <text evidence="1">The sequence shown here is derived from an EMBL/GenBank/DDBJ whole genome shotgun (WGS) entry which is preliminary data.</text>
</comment>
<reference evidence="1" key="1">
    <citation type="journal article" date="2023" name="G3 (Bethesda)">
        <title>A reference genome for the long-term kleptoplast-retaining sea slug Elysia crispata morphotype clarki.</title>
        <authorList>
            <person name="Eastman K.E."/>
            <person name="Pendleton A.L."/>
            <person name="Shaikh M.A."/>
            <person name="Suttiyut T."/>
            <person name="Ogas R."/>
            <person name="Tomko P."/>
            <person name="Gavelis G."/>
            <person name="Widhalm J.R."/>
            <person name="Wisecaver J.H."/>
        </authorList>
    </citation>
    <scope>NUCLEOTIDE SEQUENCE</scope>
    <source>
        <strain evidence="1">ECLA1</strain>
    </source>
</reference>
<evidence type="ECO:0000313" key="1">
    <source>
        <dbReference type="EMBL" id="KAK3781822.1"/>
    </source>
</evidence>
<dbReference type="EMBL" id="JAWDGP010002587">
    <property type="protein sequence ID" value="KAK3781822.1"/>
    <property type="molecule type" value="Genomic_DNA"/>
</dbReference>
<dbReference type="Proteomes" id="UP001283361">
    <property type="component" value="Unassembled WGS sequence"/>
</dbReference>
<dbReference type="AlphaFoldDB" id="A0AAE1A6E3"/>
<protein>
    <submittedName>
        <fullName evidence="1">Uncharacterized protein</fullName>
    </submittedName>
</protein>
<gene>
    <name evidence="1" type="ORF">RRG08_016944</name>
</gene>
<accession>A0AAE1A6E3</accession>